<dbReference type="PANTHER" id="PTHR43156">
    <property type="entry name" value="STAGE II SPORULATION PROTEIN E-RELATED"/>
    <property type="match status" value="1"/>
</dbReference>
<keyword evidence="4" id="KW-1185">Reference proteome</keyword>
<dbReference type="PANTHER" id="PTHR43156:SF2">
    <property type="entry name" value="STAGE II SPORULATION PROTEIN E"/>
    <property type="match status" value="1"/>
</dbReference>
<dbReference type="InterPro" id="IPR036457">
    <property type="entry name" value="PPM-type-like_dom_sf"/>
</dbReference>
<reference evidence="3 4" key="1">
    <citation type="submission" date="2017-06" db="EMBL/GenBank/DDBJ databases">
        <authorList>
            <person name="Kim H.J."/>
            <person name="Triplett B.A."/>
        </authorList>
    </citation>
    <scope>NUCLEOTIDE SEQUENCE [LARGE SCALE GENOMIC DNA]</scope>
    <source>
        <strain evidence="3 4">CGMCC 4.1858</strain>
    </source>
</reference>
<evidence type="ECO:0000313" key="4">
    <source>
        <dbReference type="Proteomes" id="UP000198280"/>
    </source>
</evidence>
<feature type="domain" description="PPM-type phosphatase" evidence="2">
    <location>
        <begin position="171"/>
        <end position="384"/>
    </location>
</feature>
<dbReference type="InterPro" id="IPR052016">
    <property type="entry name" value="Bact_Sigma-Reg"/>
</dbReference>
<organism evidence="3 4">
    <name type="scientific">Actinacidiphila glaucinigra</name>
    <dbReference type="NCBI Taxonomy" id="235986"/>
    <lineage>
        <taxon>Bacteria</taxon>
        <taxon>Bacillati</taxon>
        <taxon>Actinomycetota</taxon>
        <taxon>Actinomycetes</taxon>
        <taxon>Kitasatosporales</taxon>
        <taxon>Streptomycetaceae</taxon>
        <taxon>Actinacidiphila</taxon>
    </lineage>
</organism>
<dbReference type="Pfam" id="PF07228">
    <property type="entry name" value="SpoIIE"/>
    <property type="match status" value="1"/>
</dbReference>
<dbReference type="EMBL" id="FZOF01000004">
    <property type="protein sequence ID" value="SNS22273.1"/>
    <property type="molecule type" value="Genomic_DNA"/>
</dbReference>
<protein>
    <submittedName>
        <fullName evidence="3">Serine phosphatase RsbU, regulator of sigma subunit</fullName>
    </submittedName>
</protein>
<dbReference type="InterPro" id="IPR001932">
    <property type="entry name" value="PPM-type_phosphatase-like_dom"/>
</dbReference>
<proteinExistence type="predicted"/>
<evidence type="ECO:0000259" key="2">
    <source>
        <dbReference type="SMART" id="SM00331"/>
    </source>
</evidence>
<sequence length="385" mass="41316">MNRHAPLAAERALRAAPPHALPAALTDVLRTHCAARSVEILLADYGLAVLQPVSAPEPTEAAVPLAGTPEGRAFGAQEPFAEAAGDEGVRLHLPVSVRGDRIGVLSVALPGEPAPEEVRDLTEIAEMLGHHLLVADRDTDRYLRARRRNRLTLAAEVQWGLLPGRACARPEYALGAQLEPAYDIHGDNFDWSAAARDLTLTVTNGMGQGIEAALLTSLTVNALRNARRAGVPLADQAMLADQAVYARYRGEQYVSVLLMRFDLATGAAEVVEAGSPRVYRLRGSAVDRIDFEAQSPLGMFEDTPYVPQPFEVRSGDRLLIVSDGVYATASPGGETYGERALARAVLATRLLPAADVPRAILGELPGHRVLPEAEDDALVMCLDWL</sequence>
<evidence type="ECO:0000256" key="1">
    <source>
        <dbReference type="ARBA" id="ARBA00022801"/>
    </source>
</evidence>
<dbReference type="SUPFAM" id="SSF81606">
    <property type="entry name" value="PP2C-like"/>
    <property type="match status" value="1"/>
</dbReference>
<dbReference type="Proteomes" id="UP000198280">
    <property type="component" value="Unassembled WGS sequence"/>
</dbReference>
<dbReference type="Gene3D" id="3.60.40.10">
    <property type="entry name" value="PPM-type phosphatase domain"/>
    <property type="match status" value="1"/>
</dbReference>
<keyword evidence="1" id="KW-0378">Hydrolase</keyword>
<name>A0A239CSC0_9ACTN</name>
<evidence type="ECO:0000313" key="3">
    <source>
        <dbReference type="EMBL" id="SNS22273.1"/>
    </source>
</evidence>
<dbReference type="SMART" id="SM00331">
    <property type="entry name" value="PP2C_SIG"/>
    <property type="match status" value="1"/>
</dbReference>
<gene>
    <name evidence="3" type="ORF">SAMN05216252_104157</name>
</gene>
<accession>A0A239CSC0</accession>
<dbReference type="OrthoDB" id="4935951at2"/>
<dbReference type="AlphaFoldDB" id="A0A239CSC0"/>
<dbReference type="RefSeq" id="WP_089223273.1">
    <property type="nucleotide sequence ID" value="NZ_FZOF01000004.1"/>
</dbReference>
<dbReference type="GO" id="GO:0016791">
    <property type="term" value="F:phosphatase activity"/>
    <property type="evidence" value="ECO:0007669"/>
    <property type="project" value="TreeGrafter"/>
</dbReference>